<feature type="transmembrane region" description="Helical" evidence="1">
    <location>
        <begin position="21"/>
        <end position="42"/>
    </location>
</feature>
<dbReference type="RefSeq" id="WP_143738360.1">
    <property type="nucleotide sequence ID" value="NZ_FUKO01000029.1"/>
</dbReference>
<keyword evidence="1" id="KW-1133">Transmembrane helix</keyword>
<evidence type="ECO:0000256" key="1">
    <source>
        <dbReference type="SAM" id="Phobius"/>
    </source>
</evidence>
<dbReference type="Proteomes" id="UP000196320">
    <property type="component" value="Unassembled WGS sequence"/>
</dbReference>
<keyword evidence="1" id="KW-0812">Transmembrane</keyword>
<feature type="transmembrane region" description="Helical" evidence="1">
    <location>
        <begin position="953"/>
        <end position="974"/>
    </location>
</feature>
<reference evidence="2 3" key="1">
    <citation type="submission" date="2017-02" db="EMBL/GenBank/DDBJ databases">
        <authorList>
            <person name="Peterson S.W."/>
        </authorList>
    </citation>
    <scope>NUCLEOTIDE SEQUENCE [LARGE SCALE GENOMIC DNA]</scope>
    <source>
        <strain evidence="2 3">B Mb 05.01</strain>
    </source>
</reference>
<name>A0A1R4KBP0_9MICO</name>
<dbReference type="OrthoDB" id="3242564at2"/>
<organism evidence="2 3">
    <name type="scientific">Microbacterium esteraromaticum</name>
    <dbReference type="NCBI Taxonomy" id="57043"/>
    <lineage>
        <taxon>Bacteria</taxon>
        <taxon>Bacillati</taxon>
        <taxon>Actinomycetota</taxon>
        <taxon>Actinomycetes</taxon>
        <taxon>Micrococcales</taxon>
        <taxon>Microbacteriaceae</taxon>
        <taxon>Microbacterium</taxon>
    </lineage>
</organism>
<proteinExistence type="predicted"/>
<keyword evidence="3" id="KW-1185">Reference proteome</keyword>
<dbReference type="AlphaFoldDB" id="A0A1R4KBP0"/>
<sequence>MSSAITVGSPGAGDPPTRRRGARLVATLVILIIAIGTMLAGASPAHAGSHGVGYDIGEGWLGSYSTDSDGRQAYCIDLGMNAPFSPTSEPQTITSLDSLSRQQIAELNYVLARWGQSGDPTVTAAVALYVWSVGDPGVYNSHGMSGDDYYVARAPAGVRGTILSNLATMRAEAPVNAVVDPSLSLAIDMADQYAGTLTVAANPSHLQGTVNLTGAVFGNGSSSRTVGAGQFGITGTPADGAPSYQIGASMSVSGDGYGAKLSLYTSAGDEQRIIASVAGSPASLSASAQTPVIDLDFQPVIATQVSSRYVTEGDAFVDQLEVTLTKGTWTRLGGSRIPIAAEGTLYGPFDQQPREADSPPLGAPVAGVEQVTLTGAGSYTSPGMIEAPSSGFYTWVWKITKEDQGEYAQYLTGSFTDRFGRVAESSVTPFQPQAVSTADQHLAVAGDPLTDTIVVSSGNGPWLRVDGEPIPVVFEGTLYRVPGVRPPTESATINPDAVPIGTVTITATGPGRYIAPMVVAPAGGFVTWVWEMKKASQPDWVRPYLADDWADRYGIPVESTSVRWPLHTSSLLREYNVHPGGRAFDVVTVTGFPADHGDFHGDGYWQADTDEVTHVVYGPFATDTVLTDDLDLSTAPVLTRLTTPARNGVYQLGYTDSDRITPTEPGYYVVVSSFAGDDRVRPYTSSPADVLERFYVPPPTPPVIPVTVITQATPEAQVGEPFEDLALVQGDVPAGSTLVFRAYGPQPPDEAPVCEEPFYVSEPIAVTQAGVYRSGTTTTTDTGAVYWIETLYDSDEEVLAEGVCGAPGETTVVTAQPQPLAVTTKATPEVELGKPATDTATVTGTVPEGAALTFETYLQGGDEPTCTADELVQTTEPIPLDGAGEYISESVVFETIGTYYWVETVYDIEGAELTRGVCGAPGETTLVSEKPSPTPTPPAPLPGELAYTGGGDWPLPFGIGAGILLLAGFGVLAFGRRLAIYRERNGYVREEDLENGALDDLGSLDHDDEG</sequence>
<accession>A0A1R4KBP0</accession>
<gene>
    <name evidence="2" type="ORF">FM104_11610</name>
</gene>
<dbReference type="EMBL" id="FUKO01000029">
    <property type="protein sequence ID" value="SJN41740.1"/>
    <property type="molecule type" value="Genomic_DNA"/>
</dbReference>
<protein>
    <submittedName>
        <fullName evidence="2">Uncharacterized protein</fullName>
    </submittedName>
</protein>
<evidence type="ECO:0000313" key="3">
    <source>
        <dbReference type="Proteomes" id="UP000196320"/>
    </source>
</evidence>
<keyword evidence="1" id="KW-0472">Membrane</keyword>
<evidence type="ECO:0000313" key="2">
    <source>
        <dbReference type="EMBL" id="SJN41740.1"/>
    </source>
</evidence>